<dbReference type="Gene3D" id="1.10.287.2900">
    <property type="match status" value="1"/>
</dbReference>
<reference evidence="1" key="1">
    <citation type="submission" date="2013-07" db="EMBL/GenBank/DDBJ databases">
        <title>The Genome Sequence of Cryptococcus dejecticola CBS10117.</title>
        <authorList>
            <consortium name="The Broad Institute Genome Sequencing Platform"/>
            <person name="Cuomo C."/>
            <person name="Litvintseva A."/>
            <person name="Chen Y."/>
            <person name="Heitman J."/>
            <person name="Sun S."/>
            <person name="Springer D."/>
            <person name="Dromer F."/>
            <person name="Young S.K."/>
            <person name="Zeng Q."/>
            <person name="Gargeya S."/>
            <person name="Fitzgerald M."/>
            <person name="Abouelleil A."/>
            <person name="Alvarado L."/>
            <person name="Berlin A.M."/>
            <person name="Chapman S.B."/>
            <person name="Dewar J."/>
            <person name="Goldberg J."/>
            <person name="Griggs A."/>
            <person name="Gujja S."/>
            <person name="Hansen M."/>
            <person name="Howarth C."/>
            <person name="Imamovic A."/>
            <person name="Larimer J."/>
            <person name="McCowan C."/>
            <person name="Murphy C."/>
            <person name="Pearson M."/>
            <person name="Priest M."/>
            <person name="Roberts A."/>
            <person name="Saif S."/>
            <person name="Shea T."/>
            <person name="Sykes S."/>
            <person name="Wortman J."/>
            <person name="Nusbaum C."/>
            <person name="Birren B."/>
        </authorList>
    </citation>
    <scope>NUCLEOTIDE SEQUENCE [LARGE SCALE GENOMIC DNA]</scope>
    <source>
        <strain evidence="1">CBS 10117</strain>
    </source>
</reference>
<evidence type="ECO:0000313" key="1">
    <source>
        <dbReference type="EMBL" id="OBR87586.1"/>
    </source>
</evidence>
<gene>
    <name evidence="1" type="ORF">I303_01794</name>
</gene>
<dbReference type="PANTHER" id="PTHR34561">
    <property type="entry name" value="NADH DEHYDROGENASE [UBIQUINONE] 1 ALPHA SUBCOMPLEX ASSEMBLY FACTOR 8"/>
    <property type="match status" value="1"/>
</dbReference>
<sequence length="65" mass="7336">MPARATFKDKTPLKTLAKASKSCSSQSMAYGKCIGKSYQEVSKSMCEEEFRAFKDCVQKAFGRKW</sequence>
<dbReference type="InterPro" id="IPR034595">
    <property type="entry name" value="NDUFAF8"/>
</dbReference>
<name>A0A1A6ABZ0_9TREE</name>
<dbReference type="AlphaFoldDB" id="A0A1A6ABZ0"/>
<protein>
    <recommendedName>
        <fullName evidence="2">IMS import disulfide relay-system CHCH-CHCH-like Cx9C domain-containing protein</fullName>
    </recommendedName>
</protein>
<organism evidence="1">
    <name type="scientific">Kwoniella dejecticola CBS 10117</name>
    <dbReference type="NCBI Taxonomy" id="1296121"/>
    <lineage>
        <taxon>Eukaryota</taxon>
        <taxon>Fungi</taxon>
        <taxon>Dikarya</taxon>
        <taxon>Basidiomycota</taxon>
        <taxon>Agaricomycotina</taxon>
        <taxon>Tremellomycetes</taxon>
        <taxon>Tremellales</taxon>
        <taxon>Cryptococcaceae</taxon>
        <taxon>Kwoniella</taxon>
    </lineage>
</organism>
<dbReference type="PROSITE" id="PS51808">
    <property type="entry name" value="CHCH"/>
    <property type="match status" value="1"/>
</dbReference>
<accession>A0A1A6ABZ0</accession>
<dbReference type="GO" id="GO:0032981">
    <property type="term" value="P:mitochondrial respiratory chain complex I assembly"/>
    <property type="evidence" value="ECO:0007669"/>
    <property type="project" value="InterPro"/>
</dbReference>
<dbReference type="GO" id="GO:0005739">
    <property type="term" value="C:mitochondrion"/>
    <property type="evidence" value="ECO:0007669"/>
    <property type="project" value="InterPro"/>
</dbReference>
<dbReference type="EMBL" id="KI894028">
    <property type="protein sequence ID" value="OBR87586.1"/>
    <property type="molecule type" value="Genomic_DNA"/>
</dbReference>
<dbReference type="PANTHER" id="PTHR34561:SF1">
    <property type="entry name" value="NADH DEHYDROGENASE [UBIQUINONE] 1 ALPHA SUBCOMPLEX ASSEMBLY FACTOR 8"/>
    <property type="match status" value="1"/>
</dbReference>
<proteinExistence type="predicted"/>
<evidence type="ECO:0008006" key="2">
    <source>
        <dbReference type="Google" id="ProtNLM"/>
    </source>
</evidence>
<dbReference type="OrthoDB" id="3821113at2759"/>
<dbReference type="VEuPathDB" id="FungiDB:I303_01794"/>